<evidence type="ECO:0000313" key="3">
    <source>
        <dbReference type="Proteomes" id="UP000239814"/>
    </source>
</evidence>
<organism evidence="2 3">
    <name type="scientific">Gordonia iterans</name>
    <dbReference type="NCBI Taxonomy" id="1004901"/>
    <lineage>
        <taxon>Bacteria</taxon>
        <taxon>Bacillati</taxon>
        <taxon>Actinomycetota</taxon>
        <taxon>Actinomycetes</taxon>
        <taxon>Mycobacteriales</taxon>
        <taxon>Gordoniaceae</taxon>
        <taxon>Gordonia</taxon>
    </lineage>
</organism>
<name>A0A2S0KH19_9ACTN</name>
<accession>A0A2S0KH19</accession>
<keyword evidence="3" id="KW-1185">Reference proteome</keyword>
<dbReference type="EMBL" id="CP027433">
    <property type="protein sequence ID" value="AVM00985.1"/>
    <property type="molecule type" value="Genomic_DNA"/>
</dbReference>
<gene>
    <name evidence="2" type="ORF">C6V83_12695</name>
</gene>
<feature type="transmembrane region" description="Helical" evidence="1">
    <location>
        <begin position="73"/>
        <end position="96"/>
    </location>
</feature>
<dbReference type="OrthoDB" id="4556498at2"/>
<dbReference type="RefSeq" id="WP_105942698.1">
    <property type="nucleotide sequence ID" value="NZ_CP027433.1"/>
</dbReference>
<dbReference type="AlphaFoldDB" id="A0A2S0KH19"/>
<protein>
    <submittedName>
        <fullName evidence="2">Uncharacterized protein</fullName>
    </submittedName>
</protein>
<keyword evidence="1" id="KW-0472">Membrane</keyword>
<feature type="transmembrane region" description="Helical" evidence="1">
    <location>
        <begin position="102"/>
        <end position="119"/>
    </location>
</feature>
<dbReference type="Proteomes" id="UP000239814">
    <property type="component" value="Chromosome"/>
</dbReference>
<sequence length="153" mass="17128">MLAFTVAVTAASWLFSVLTGAATAALFVLVVLQFVDTRHRRSGLCLRCFATAPLDGSGEAERRRGLLRVFHSVATPFGLALFLAGMMTPTLLRVVLDGADRWRIPSQVLVFSVMGLTWVHRRYRPWCPYCRNWDNDGDREPSPPPTNEHRLDA</sequence>
<reference evidence="2 3" key="1">
    <citation type="submission" date="2018-03" db="EMBL/GenBank/DDBJ databases">
        <title>Characteristics and genome of n-alkane degrading marine bacteria Gordonia iterans isolated from crude oil contaminated in Tae-an, South Korea.</title>
        <authorList>
            <person name="Lee S.-S."/>
            <person name="Kim H."/>
        </authorList>
    </citation>
    <scope>NUCLEOTIDE SEQUENCE [LARGE SCALE GENOMIC DNA]</scope>
    <source>
        <strain evidence="2 3">Co17</strain>
    </source>
</reference>
<evidence type="ECO:0000313" key="2">
    <source>
        <dbReference type="EMBL" id="AVM00985.1"/>
    </source>
</evidence>
<feature type="transmembrane region" description="Helical" evidence="1">
    <location>
        <begin position="12"/>
        <end position="32"/>
    </location>
</feature>
<keyword evidence="1" id="KW-1133">Transmembrane helix</keyword>
<evidence type="ECO:0000256" key="1">
    <source>
        <dbReference type="SAM" id="Phobius"/>
    </source>
</evidence>
<dbReference type="KEGG" id="git:C6V83_12695"/>
<proteinExistence type="predicted"/>
<keyword evidence="1" id="KW-0812">Transmembrane</keyword>